<evidence type="ECO:0000256" key="5">
    <source>
        <dbReference type="ARBA" id="ARBA00022603"/>
    </source>
</evidence>
<dbReference type="GO" id="GO:0070042">
    <property type="term" value="F:rRNA (uridine-N3-)-methyltransferase activity"/>
    <property type="evidence" value="ECO:0007669"/>
    <property type="project" value="TreeGrafter"/>
</dbReference>
<sequence>MARFYLPASEWTAPSWELRGDEAHHAAKVLRLKQGDSCIVFDGCGRAAHAVVAEPPRSSGVLLVPGEECPPSPAVAHLTLCQAVPKGANMDLIVQKAVELGVSAIVPLLTDRTIVRLNAREAGAKRQKWQRIALEACKQCGQNTLPEVAVPLPFAEWLRRGAPEGLNVIASLVPGVRPVRDVLEEARARSVRRASLLVGPEGDFTDQETALALEAGFAPVTLGPIVLRVETAAFFGLAAMRYALD</sequence>
<dbReference type="EMBL" id="PJKA01000012">
    <property type="protein sequence ID" value="PNC17797.1"/>
    <property type="molecule type" value="Genomic_DNA"/>
</dbReference>
<dbReference type="InterPro" id="IPR046886">
    <property type="entry name" value="RsmE_MTase_dom"/>
</dbReference>
<dbReference type="EC" id="2.1.1.193" evidence="10"/>
<evidence type="ECO:0000313" key="13">
    <source>
        <dbReference type="EMBL" id="PNC17797.1"/>
    </source>
</evidence>
<proteinExistence type="inferred from homology"/>
<dbReference type="SUPFAM" id="SSF75217">
    <property type="entry name" value="alpha/beta knot"/>
    <property type="match status" value="1"/>
</dbReference>
<organism evidence="13 14">
    <name type="scientific">Akkermansia muciniphila</name>
    <dbReference type="NCBI Taxonomy" id="239935"/>
    <lineage>
        <taxon>Bacteria</taxon>
        <taxon>Pseudomonadati</taxon>
        <taxon>Verrucomicrobiota</taxon>
        <taxon>Verrucomicrobiia</taxon>
        <taxon>Verrucomicrobiales</taxon>
        <taxon>Akkermansiaceae</taxon>
        <taxon>Akkermansia</taxon>
    </lineage>
</organism>
<dbReference type="PANTHER" id="PTHR30027:SF3">
    <property type="entry name" value="16S RRNA (URACIL(1498)-N(3))-METHYLTRANSFERASE"/>
    <property type="match status" value="1"/>
</dbReference>
<evidence type="ECO:0000256" key="10">
    <source>
        <dbReference type="PIRNR" id="PIRNR015601"/>
    </source>
</evidence>
<dbReference type="Pfam" id="PF20260">
    <property type="entry name" value="PUA_4"/>
    <property type="match status" value="1"/>
</dbReference>
<dbReference type="AlphaFoldDB" id="A0A2N8HD31"/>
<evidence type="ECO:0000256" key="2">
    <source>
        <dbReference type="ARBA" id="ARBA00005528"/>
    </source>
</evidence>
<feature type="domain" description="Ribosomal RNA small subunit methyltransferase E PUA-like" evidence="12">
    <location>
        <begin position="18"/>
        <end position="57"/>
    </location>
</feature>
<dbReference type="NCBIfam" id="TIGR00046">
    <property type="entry name" value="RsmE family RNA methyltransferase"/>
    <property type="match status" value="1"/>
</dbReference>
<dbReference type="InterPro" id="IPR015947">
    <property type="entry name" value="PUA-like_sf"/>
</dbReference>
<dbReference type="InterPro" id="IPR029028">
    <property type="entry name" value="Alpha/beta_knot_MTases"/>
</dbReference>
<evidence type="ECO:0000256" key="1">
    <source>
        <dbReference type="ARBA" id="ARBA00004496"/>
    </source>
</evidence>
<evidence type="ECO:0000256" key="9">
    <source>
        <dbReference type="ARBA" id="ARBA00047944"/>
    </source>
</evidence>
<dbReference type="OrthoDB" id="9815641at2"/>
<reference evidence="13 14" key="1">
    <citation type="journal article" date="2017" name="BMC Genomics">
        <title>Genome sequencing of 39 Akkermansia muciniphila isolates reveals its population structure, genomic and functional diverisity, and global distribution in mammalian gut microbiotas.</title>
        <authorList>
            <person name="Guo X."/>
            <person name="Li S."/>
            <person name="Zhang J."/>
            <person name="Wu F."/>
            <person name="Li X."/>
            <person name="Wu D."/>
            <person name="Zhang M."/>
            <person name="Ou Z."/>
            <person name="Jie Z."/>
            <person name="Yan Q."/>
            <person name="Li P."/>
            <person name="Yi J."/>
            <person name="Peng Y."/>
        </authorList>
    </citation>
    <scope>NUCLEOTIDE SEQUENCE [LARGE SCALE GENOMIC DNA]</scope>
    <source>
        <strain evidence="13 14">GP24</strain>
    </source>
</reference>
<dbReference type="InterPro" id="IPR046887">
    <property type="entry name" value="RsmE_PUA-like"/>
</dbReference>
<comment type="subcellular location">
    <subcellularLocation>
        <location evidence="1 10">Cytoplasm</location>
    </subcellularLocation>
</comment>
<evidence type="ECO:0000256" key="7">
    <source>
        <dbReference type="ARBA" id="ARBA00022691"/>
    </source>
</evidence>
<dbReference type="Pfam" id="PF04452">
    <property type="entry name" value="Methyltrans_RNA"/>
    <property type="match status" value="1"/>
</dbReference>
<comment type="similarity">
    <text evidence="2 10">Belongs to the RNA methyltransferase RsmE family.</text>
</comment>
<dbReference type="Proteomes" id="UP000236000">
    <property type="component" value="Unassembled WGS sequence"/>
</dbReference>
<evidence type="ECO:0000259" key="11">
    <source>
        <dbReference type="Pfam" id="PF04452"/>
    </source>
</evidence>
<dbReference type="CDD" id="cd18084">
    <property type="entry name" value="RsmE-like"/>
    <property type="match status" value="1"/>
</dbReference>
<keyword evidence="4 10" id="KW-0698">rRNA processing</keyword>
<comment type="function">
    <text evidence="8 10">Specifically methylates the N3 position of the uracil ring of uridine 1498 (m3U1498) in 16S rRNA. Acts on the fully assembled 30S ribosomal subunit.</text>
</comment>
<evidence type="ECO:0000313" key="14">
    <source>
        <dbReference type="Proteomes" id="UP000236000"/>
    </source>
</evidence>
<dbReference type="PANTHER" id="PTHR30027">
    <property type="entry name" value="RIBOSOMAL RNA SMALL SUBUNIT METHYLTRANSFERASE E"/>
    <property type="match status" value="1"/>
</dbReference>
<evidence type="ECO:0000256" key="6">
    <source>
        <dbReference type="ARBA" id="ARBA00022679"/>
    </source>
</evidence>
<keyword evidence="6 10" id="KW-0808">Transferase</keyword>
<dbReference type="InterPro" id="IPR029026">
    <property type="entry name" value="tRNA_m1G_MTases_N"/>
</dbReference>
<keyword evidence="5 10" id="KW-0489">Methyltransferase</keyword>
<dbReference type="NCBIfam" id="NF008692">
    <property type="entry name" value="PRK11713.1-5"/>
    <property type="match status" value="1"/>
</dbReference>
<comment type="caution">
    <text evidence="13">The sequence shown here is derived from an EMBL/GenBank/DDBJ whole genome shotgun (WGS) entry which is preliminary data.</text>
</comment>
<keyword evidence="3 10" id="KW-0963">Cytoplasm</keyword>
<dbReference type="InterPro" id="IPR006700">
    <property type="entry name" value="RsmE"/>
</dbReference>
<name>A0A2N8HD31_9BACT</name>
<evidence type="ECO:0000259" key="12">
    <source>
        <dbReference type="Pfam" id="PF20260"/>
    </source>
</evidence>
<dbReference type="GO" id="GO:0005737">
    <property type="term" value="C:cytoplasm"/>
    <property type="evidence" value="ECO:0007669"/>
    <property type="project" value="UniProtKB-SubCell"/>
</dbReference>
<evidence type="ECO:0000256" key="4">
    <source>
        <dbReference type="ARBA" id="ARBA00022552"/>
    </source>
</evidence>
<protein>
    <recommendedName>
        <fullName evidence="10">Ribosomal RNA small subunit methyltransferase E</fullName>
        <ecNumber evidence="10">2.1.1.193</ecNumber>
    </recommendedName>
</protein>
<keyword evidence="7 10" id="KW-0949">S-adenosyl-L-methionine</keyword>
<feature type="domain" description="Ribosomal RNA small subunit methyltransferase E methyltransferase" evidence="11">
    <location>
        <begin position="77"/>
        <end position="240"/>
    </location>
</feature>
<dbReference type="SUPFAM" id="SSF88697">
    <property type="entry name" value="PUA domain-like"/>
    <property type="match status" value="1"/>
</dbReference>
<dbReference type="PIRSF" id="PIRSF015601">
    <property type="entry name" value="MTase_slr0722"/>
    <property type="match status" value="1"/>
</dbReference>
<dbReference type="RefSeq" id="WP_102714543.1">
    <property type="nucleotide sequence ID" value="NZ_PJKA01000012.1"/>
</dbReference>
<accession>A0A2N8HD31</accession>
<comment type="catalytic activity">
    <reaction evidence="9 10">
        <text>uridine(1498) in 16S rRNA + S-adenosyl-L-methionine = N(3)-methyluridine(1498) in 16S rRNA + S-adenosyl-L-homocysteine + H(+)</text>
        <dbReference type="Rhea" id="RHEA:42920"/>
        <dbReference type="Rhea" id="RHEA-COMP:10283"/>
        <dbReference type="Rhea" id="RHEA-COMP:10284"/>
        <dbReference type="ChEBI" id="CHEBI:15378"/>
        <dbReference type="ChEBI" id="CHEBI:57856"/>
        <dbReference type="ChEBI" id="CHEBI:59789"/>
        <dbReference type="ChEBI" id="CHEBI:65315"/>
        <dbReference type="ChEBI" id="CHEBI:74502"/>
        <dbReference type="EC" id="2.1.1.193"/>
    </reaction>
</comment>
<dbReference type="Gene3D" id="3.40.1280.10">
    <property type="match status" value="1"/>
</dbReference>
<evidence type="ECO:0000256" key="3">
    <source>
        <dbReference type="ARBA" id="ARBA00022490"/>
    </source>
</evidence>
<dbReference type="GO" id="GO:0070475">
    <property type="term" value="P:rRNA base methylation"/>
    <property type="evidence" value="ECO:0007669"/>
    <property type="project" value="TreeGrafter"/>
</dbReference>
<evidence type="ECO:0000256" key="8">
    <source>
        <dbReference type="ARBA" id="ARBA00025699"/>
    </source>
</evidence>
<gene>
    <name evidence="13" type="ORF">CXU22_08640</name>
</gene>